<dbReference type="EMBL" id="FNIE01000024">
    <property type="protein sequence ID" value="SDP33668.1"/>
    <property type="molecule type" value="Genomic_DNA"/>
</dbReference>
<organism evidence="2 3">
    <name type="scientific">Actinacidiphila guanduensis</name>
    <dbReference type="NCBI Taxonomy" id="310781"/>
    <lineage>
        <taxon>Bacteria</taxon>
        <taxon>Bacillati</taxon>
        <taxon>Actinomycetota</taxon>
        <taxon>Actinomycetes</taxon>
        <taxon>Kitasatosporales</taxon>
        <taxon>Streptomycetaceae</taxon>
        <taxon>Actinacidiphila</taxon>
    </lineage>
</organism>
<evidence type="ECO:0000313" key="2">
    <source>
        <dbReference type="EMBL" id="SDP33668.1"/>
    </source>
</evidence>
<accession>A0A1H0RXK7</accession>
<keyword evidence="3" id="KW-1185">Reference proteome</keyword>
<name>A0A1H0RXK7_9ACTN</name>
<proteinExistence type="predicted"/>
<feature type="compositionally biased region" description="Basic and acidic residues" evidence="1">
    <location>
        <begin position="97"/>
        <end position="108"/>
    </location>
</feature>
<dbReference type="AlphaFoldDB" id="A0A1H0RXK7"/>
<evidence type="ECO:0000256" key="1">
    <source>
        <dbReference type="SAM" id="MobiDB-lite"/>
    </source>
</evidence>
<evidence type="ECO:0008006" key="4">
    <source>
        <dbReference type="Google" id="ProtNLM"/>
    </source>
</evidence>
<gene>
    <name evidence="2" type="ORF">SAMN05216259_12432</name>
</gene>
<dbReference type="Proteomes" id="UP000199341">
    <property type="component" value="Unassembled WGS sequence"/>
</dbReference>
<evidence type="ECO:0000313" key="3">
    <source>
        <dbReference type="Proteomes" id="UP000199341"/>
    </source>
</evidence>
<sequence>MSEPPGGNYRDPMGTPNATLRAIRMGMLLSQDDMARAIRDAGSRAGEPNDANKRLIQRWESGQITSPRPVYARALEAVTGLPLAALGFSVPVPEPRVTGDGHGGHDMAPHSPGVAPPAGQATTQSAPRGPHGNFSGVWLSRYEYFSSGRDGSFTGLHYVVVLQHGDRLTVRSLPGSSDSPLTMDLEIDRNIVTGTWTEQTAANGYYRGARYHGAIQLLIEPTGRRMAGKWVGFGKEFDINTGPWELVLQDASTNRATLDAYNRLPANA</sequence>
<reference evidence="2 3" key="1">
    <citation type="submission" date="2016-10" db="EMBL/GenBank/DDBJ databases">
        <authorList>
            <person name="de Groot N.N."/>
        </authorList>
    </citation>
    <scope>NUCLEOTIDE SEQUENCE [LARGE SCALE GENOMIC DNA]</scope>
    <source>
        <strain evidence="2 3">CGMCC 4.2022</strain>
    </source>
</reference>
<feature type="region of interest" description="Disordered" evidence="1">
    <location>
        <begin position="94"/>
        <end position="132"/>
    </location>
</feature>
<protein>
    <recommendedName>
        <fullName evidence="4">DNA-binding protein</fullName>
    </recommendedName>
</protein>
<dbReference type="STRING" id="310781.SAMN05216259_12432"/>